<comment type="similarity">
    <text evidence="2 8">Belongs to the 4-toluene sulfonate uptake permease (TSUP) (TC 2.A.102) family.</text>
</comment>
<accession>A0ABW4L2R1</accession>
<dbReference type="PANTHER" id="PTHR30269">
    <property type="entry name" value="TRANSMEMBRANE PROTEIN YFCA"/>
    <property type="match status" value="1"/>
</dbReference>
<evidence type="ECO:0000256" key="1">
    <source>
        <dbReference type="ARBA" id="ARBA00004651"/>
    </source>
</evidence>
<dbReference type="InterPro" id="IPR002781">
    <property type="entry name" value="TM_pro_TauE-like"/>
</dbReference>
<comment type="subcellular location">
    <subcellularLocation>
        <location evidence="1 8">Cell membrane</location>
        <topology evidence="1 8">Multi-pass membrane protein</topology>
    </subcellularLocation>
</comment>
<name>A0ABW4L2R1_9MICO</name>
<gene>
    <name evidence="10" type="ORF">ACFSE6_04725</name>
</gene>
<proteinExistence type="inferred from homology"/>
<keyword evidence="11" id="KW-1185">Reference proteome</keyword>
<feature type="transmembrane region" description="Helical" evidence="8">
    <location>
        <begin position="258"/>
        <end position="276"/>
    </location>
</feature>
<dbReference type="PANTHER" id="PTHR30269:SF23">
    <property type="entry name" value="MEMBRANE TRANSPORTER PROTEIN YDHB-RELATED"/>
    <property type="match status" value="1"/>
</dbReference>
<feature type="region of interest" description="Disordered" evidence="9">
    <location>
        <begin position="123"/>
        <end position="162"/>
    </location>
</feature>
<evidence type="ECO:0000256" key="3">
    <source>
        <dbReference type="ARBA" id="ARBA00022448"/>
    </source>
</evidence>
<dbReference type="InterPro" id="IPR052017">
    <property type="entry name" value="TSUP"/>
</dbReference>
<evidence type="ECO:0000256" key="7">
    <source>
        <dbReference type="ARBA" id="ARBA00023136"/>
    </source>
</evidence>
<evidence type="ECO:0000256" key="8">
    <source>
        <dbReference type="RuleBase" id="RU363041"/>
    </source>
</evidence>
<evidence type="ECO:0000256" key="6">
    <source>
        <dbReference type="ARBA" id="ARBA00022989"/>
    </source>
</evidence>
<keyword evidence="3" id="KW-0813">Transport</keyword>
<keyword evidence="4 8" id="KW-1003">Cell membrane</keyword>
<reference evidence="11" key="1">
    <citation type="journal article" date="2019" name="Int. J. Syst. Evol. Microbiol.">
        <title>The Global Catalogue of Microorganisms (GCM) 10K type strain sequencing project: providing services to taxonomists for standard genome sequencing and annotation.</title>
        <authorList>
            <consortium name="The Broad Institute Genomics Platform"/>
            <consortium name="The Broad Institute Genome Sequencing Center for Infectious Disease"/>
            <person name="Wu L."/>
            <person name="Ma J."/>
        </authorList>
    </citation>
    <scope>NUCLEOTIDE SEQUENCE [LARGE SCALE GENOMIC DNA]</scope>
    <source>
        <strain evidence="11">JCM 17130</strain>
    </source>
</reference>
<evidence type="ECO:0000256" key="5">
    <source>
        <dbReference type="ARBA" id="ARBA00022692"/>
    </source>
</evidence>
<evidence type="ECO:0000256" key="2">
    <source>
        <dbReference type="ARBA" id="ARBA00009142"/>
    </source>
</evidence>
<feature type="transmembrane region" description="Helical" evidence="8">
    <location>
        <begin position="100"/>
        <end position="117"/>
    </location>
</feature>
<sequence length="277" mass="28954">MPELAGSAWILLAVGAVLVGISKTALPGAGTLAVALFATALPARTSVGALLVLLIVGDLFALRIYRTHADLSTLKRLVPPVLAGVVIGTVFLALADDSGVRRTIGVLLLALLAVTLLQRRRQARRESPAHEARSRPPQRDTPTHGDSTHGDSTEPQARGPRRAATVTYGTLGGFTTMVANAAGPVMSLYFLAASTSVNRFLGTAAWFFFTVNLAKTPFAAGLGLIDPSTLMLDLVLIPGVVVGAGVGRGIARRLRFSVFDRIVLVLTAVSAVYLVLG</sequence>
<evidence type="ECO:0000256" key="9">
    <source>
        <dbReference type="SAM" id="MobiDB-lite"/>
    </source>
</evidence>
<feature type="compositionally biased region" description="Basic and acidic residues" evidence="9">
    <location>
        <begin position="124"/>
        <end position="152"/>
    </location>
</feature>
<dbReference type="RefSeq" id="WP_388002755.1">
    <property type="nucleotide sequence ID" value="NZ_JBHUEE010000002.1"/>
</dbReference>
<evidence type="ECO:0000256" key="4">
    <source>
        <dbReference type="ARBA" id="ARBA00022475"/>
    </source>
</evidence>
<keyword evidence="6 8" id="KW-1133">Transmembrane helix</keyword>
<evidence type="ECO:0000313" key="11">
    <source>
        <dbReference type="Proteomes" id="UP001597277"/>
    </source>
</evidence>
<dbReference type="EMBL" id="JBHUEE010000002">
    <property type="protein sequence ID" value="MFD1717127.1"/>
    <property type="molecule type" value="Genomic_DNA"/>
</dbReference>
<evidence type="ECO:0000313" key="10">
    <source>
        <dbReference type="EMBL" id="MFD1717127.1"/>
    </source>
</evidence>
<organism evidence="10 11">
    <name type="scientific">Georgenia deserti</name>
    <dbReference type="NCBI Taxonomy" id="2093781"/>
    <lineage>
        <taxon>Bacteria</taxon>
        <taxon>Bacillati</taxon>
        <taxon>Actinomycetota</taxon>
        <taxon>Actinomycetes</taxon>
        <taxon>Micrococcales</taxon>
        <taxon>Bogoriellaceae</taxon>
        <taxon>Georgenia</taxon>
    </lineage>
</organism>
<dbReference type="Pfam" id="PF01925">
    <property type="entry name" value="TauE"/>
    <property type="match status" value="1"/>
</dbReference>
<keyword evidence="5 8" id="KW-0812">Transmembrane</keyword>
<keyword evidence="7 8" id="KW-0472">Membrane</keyword>
<protein>
    <recommendedName>
        <fullName evidence="8">Probable membrane transporter protein</fullName>
    </recommendedName>
</protein>
<comment type="caution">
    <text evidence="10">The sequence shown here is derived from an EMBL/GenBank/DDBJ whole genome shotgun (WGS) entry which is preliminary data.</text>
</comment>
<feature type="transmembrane region" description="Helical" evidence="8">
    <location>
        <begin position="229"/>
        <end position="246"/>
    </location>
</feature>
<dbReference type="Proteomes" id="UP001597277">
    <property type="component" value="Unassembled WGS sequence"/>
</dbReference>
<feature type="transmembrane region" description="Helical" evidence="8">
    <location>
        <begin position="77"/>
        <end position="94"/>
    </location>
</feature>